<keyword evidence="2" id="KW-1185">Reference proteome</keyword>
<protein>
    <submittedName>
        <fullName evidence="1">Uncharacterized protein</fullName>
    </submittedName>
</protein>
<reference evidence="2" key="1">
    <citation type="journal article" date="2008" name="Insect Biochem. Mol. Biol.">
        <title>The genome of a lepidopteran model insect, the silkworm Bombyx mori.</title>
        <authorList>
            <consortium name="International Silkworm Genome Consortium"/>
        </authorList>
    </citation>
    <scope>NUCLEOTIDE SEQUENCE [LARGE SCALE GENOMIC DNA]</scope>
    <source>
        <strain evidence="2">p50T</strain>
    </source>
</reference>
<dbReference type="Proteomes" id="UP000005204">
    <property type="component" value="Unassembled WGS sequence"/>
</dbReference>
<accession>A0A8R2R643</accession>
<reference evidence="1" key="2">
    <citation type="submission" date="2022-06" db="UniProtKB">
        <authorList>
            <consortium name="EnsemblMetazoa"/>
        </authorList>
    </citation>
    <scope>IDENTIFICATION</scope>
    <source>
        <strain evidence="1">p50T (Dazao)</strain>
    </source>
</reference>
<evidence type="ECO:0000313" key="1">
    <source>
        <dbReference type="EnsemblMetazoa" id="XP_037875879.1"/>
    </source>
</evidence>
<organism evidence="1 2">
    <name type="scientific">Bombyx mori</name>
    <name type="common">Silk moth</name>
    <dbReference type="NCBI Taxonomy" id="7091"/>
    <lineage>
        <taxon>Eukaryota</taxon>
        <taxon>Metazoa</taxon>
        <taxon>Ecdysozoa</taxon>
        <taxon>Arthropoda</taxon>
        <taxon>Hexapoda</taxon>
        <taxon>Insecta</taxon>
        <taxon>Pterygota</taxon>
        <taxon>Neoptera</taxon>
        <taxon>Endopterygota</taxon>
        <taxon>Lepidoptera</taxon>
        <taxon>Glossata</taxon>
        <taxon>Ditrysia</taxon>
        <taxon>Bombycoidea</taxon>
        <taxon>Bombycidae</taxon>
        <taxon>Bombycinae</taxon>
        <taxon>Bombyx</taxon>
    </lineage>
</organism>
<dbReference type="AlphaFoldDB" id="A0A8R2R643"/>
<name>A0A8R2R643_BOMMO</name>
<proteinExistence type="predicted"/>
<dbReference type="EnsemblMetazoa" id="XM_038019951.1">
    <property type="protein sequence ID" value="XP_037875879.1"/>
    <property type="gene ID" value="LOC119630452"/>
</dbReference>
<sequence length="195" mass="22797">MSIKSHSGIPSKKHREIYAFLLNGILQKNQHRWQDLQRQTKLQDYNVKHGRLPVGDEELSDTNGVGADKRFRSKQLAFGEIYKRTKTIDLMNQLFDEKYELEPDFGHDSLAEISTYLIPYDYVTEGRYSVDTSRFPLRKGVLRSPWSCASKKSRRTCRKACKRALKDTCHELTCSKKFRKTFKSNCKSECNSRFD</sequence>
<evidence type="ECO:0000313" key="2">
    <source>
        <dbReference type="Proteomes" id="UP000005204"/>
    </source>
</evidence>